<organism evidence="6 7">
    <name type="scientific">Marinobacterium alkalitolerans</name>
    <dbReference type="NCBI Taxonomy" id="1542925"/>
    <lineage>
        <taxon>Bacteria</taxon>
        <taxon>Pseudomonadati</taxon>
        <taxon>Pseudomonadota</taxon>
        <taxon>Gammaproteobacteria</taxon>
        <taxon>Oceanospirillales</taxon>
        <taxon>Oceanospirillaceae</taxon>
        <taxon>Marinobacterium</taxon>
    </lineage>
</organism>
<keyword evidence="4" id="KW-0143">Chaperone</keyword>
<accession>A0ABS3ZA10</accession>
<dbReference type="Proteomes" id="UP000810171">
    <property type="component" value="Unassembled WGS sequence"/>
</dbReference>
<evidence type="ECO:0000256" key="1">
    <source>
        <dbReference type="ARBA" id="ARBA00004514"/>
    </source>
</evidence>
<keyword evidence="6" id="KW-0969">Cilium</keyword>
<dbReference type="RefSeq" id="WP_209287167.1">
    <property type="nucleotide sequence ID" value="NZ_JACVEW010000009.1"/>
</dbReference>
<evidence type="ECO:0000256" key="4">
    <source>
        <dbReference type="ARBA" id="ARBA00023186"/>
    </source>
</evidence>
<keyword evidence="6" id="KW-0282">Flagellum</keyword>
<keyword evidence="2" id="KW-0963">Cytoplasm</keyword>
<reference evidence="6 7" key="1">
    <citation type="submission" date="2020-09" db="EMBL/GenBank/DDBJ databases">
        <authorList>
            <person name="Tanuku N.R.S."/>
        </authorList>
    </citation>
    <scope>NUCLEOTIDE SEQUENCE [LARGE SCALE GENOMIC DNA]</scope>
    <source>
        <strain evidence="6 7">AK62</strain>
    </source>
</reference>
<dbReference type="InterPro" id="IPR008622">
    <property type="entry name" value="FliT"/>
</dbReference>
<comment type="caution">
    <text evidence="6">The sequence shown here is derived from an EMBL/GenBank/DDBJ whole genome shotgun (WGS) entry which is preliminary data.</text>
</comment>
<dbReference type="Pfam" id="PF05400">
    <property type="entry name" value="FliT"/>
    <property type="match status" value="1"/>
</dbReference>
<dbReference type="Gene3D" id="1.20.58.380">
    <property type="entry name" value="Flagellar protein flit"/>
    <property type="match status" value="1"/>
</dbReference>
<evidence type="ECO:0000313" key="6">
    <source>
        <dbReference type="EMBL" id="MBP0048547.1"/>
    </source>
</evidence>
<evidence type="ECO:0000313" key="7">
    <source>
        <dbReference type="Proteomes" id="UP000810171"/>
    </source>
</evidence>
<proteinExistence type="predicted"/>
<name>A0ABS3ZA10_9GAMM</name>
<comment type="subcellular location">
    <subcellularLocation>
        <location evidence="1">Cytoplasm</location>
        <location evidence="1">Cytosol</location>
    </subcellularLocation>
</comment>
<evidence type="ECO:0000256" key="2">
    <source>
        <dbReference type="ARBA" id="ARBA00022490"/>
    </source>
</evidence>
<dbReference type="EMBL" id="JACVEW010000009">
    <property type="protein sequence ID" value="MBP0048547.1"/>
    <property type="molecule type" value="Genomic_DNA"/>
</dbReference>
<keyword evidence="3" id="KW-1005">Bacterial flagellum biogenesis</keyword>
<evidence type="ECO:0000256" key="3">
    <source>
        <dbReference type="ARBA" id="ARBA00022795"/>
    </source>
</evidence>
<keyword evidence="7" id="KW-1185">Reference proteome</keyword>
<evidence type="ECO:0000256" key="5">
    <source>
        <dbReference type="ARBA" id="ARBA00093797"/>
    </source>
</evidence>
<protein>
    <recommendedName>
        <fullName evidence="5">Flagellar protein FliT</fullName>
    </recommendedName>
</protein>
<gene>
    <name evidence="6" type="ORF">H9C73_07340</name>
</gene>
<sequence length="106" mass="12017">MDTITALALELLQATKTLVERCEQEDWDAIAPIQAQREQLVAALDKESQQPYPRDVLVGCRSLLTEAQALEQRATQILTQQKEEAGEAFQKLKAADKARKAYDRFR</sequence>
<keyword evidence="6" id="KW-0966">Cell projection</keyword>